<evidence type="ECO:0000256" key="1">
    <source>
        <dbReference type="PROSITE-ProRule" id="PRU00175"/>
    </source>
</evidence>
<keyword evidence="5" id="KW-1185">Reference proteome</keyword>
<proteinExistence type="predicted"/>
<dbReference type="SMART" id="SM00184">
    <property type="entry name" value="RING"/>
    <property type="match status" value="1"/>
</dbReference>
<dbReference type="SUPFAM" id="SSF57850">
    <property type="entry name" value="RING/U-box"/>
    <property type="match status" value="1"/>
</dbReference>
<dbReference type="Gene3D" id="3.30.40.10">
    <property type="entry name" value="Zinc/RING finger domain, C3HC4 (zinc finger)"/>
    <property type="match status" value="1"/>
</dbReference>
<keyword evidence="1" id="KW-0862">Zinc</keyword>
<dbReference type="CDD" id="cd16448">
    <property type="entry name" value="RING-H2"/>
    <property type="match status" value="1"/>
</dbReference>
<gene>
    <name evidence="4" type="ORF">THAOC_17558</name>
</gene>
<feature type="domain" description="RING-type" evidence="3">
    <location>
        <begin position="35"/>
        <end position="92"/>
    </location>
</feature>
<feature type="region of interest" description="Disordered" evidence="2">
    <location>
        <begin position="260"/>
        <end position="283"/>
    </location>
</feature>
<dbReference type="InterPro" id="IPR001841">
    <property type="entry name" value="Znf_RING"/>
</dbReference>
<dbReference type="OrthoDB" id="10257561at2759"/>
<evidence type="ECO:0000256" key="2">
    <source>
        <dbReference type="SAM" id="MobiDB-lite"/>
    </source>
</evidence>
<dbReference type="InterPro" id="IPR013083">
    <property type="entry name" value="Znf_RING/FYVE/PHD"/>
</dbReference>
<evidence type="ECO:0000259" key="3">
    <source>
        <dbReference type="PROSITE" id="PS50089"/>
    </source>
</evidence>
<evidence type="ECO:0000313" key="5">
    <source>
        <dbReference type="Proteomes" id="UP000266841"/>
    </source>
</evidence>
<feature type="region of interest" description="Disordered" evidence="2">
    <location>
        <begin position="1"/>
        <end position="24"/>
    </location>
</feature>
<dbReference type="Proteomes" id="UP000266841">
    <property type="component" value="Unassembled WGS sequence"/>
</dbReference>
<keyword evidence="1" id="KW-0863">Zinc-finger</keyword>
<dbReference type="GO" id="GO:0008270">
    <property type="term" value="F:zinc ion binding"/>
    <property type="evidence" value="ECO:0007669"/>
    <property type="project" value="UniProtKB-KW"/>
</dbReference>
<reference evidence="4 5" key="1">
    <citation type="journal article" date="2012" name="Genome Biol.">
        <title>Genome and low-iron response of an oceanic diatom adapted to chronic iron limitation.</title>
        <authorList>
            <person name="Lommer M."/>
            <person name="Specht M."/>
            <person name="Roy A.S."/>
            <person name="Kraemer L."/>
            <person name="Andreson R."/>
            <person name="Gutowska M.A."/>
            <person name="Wolf J."/>
            <person name="Bergner S.V."/>
            <person name="Schilhabel M.B."/>
            <person name="Klostermeier U.C."/>
            <person name="Beiko R.G."/>
            <person name="Rosenstiel P."/>
            <person name="Hippler M."/>
            <person name="Laroche J."/>
        </authorList>
    </citation>
    <scope>NUCLEOTIDE SEQUENCE [LARGE SCALE GENOMIC DNA]</scope>
    <source>
        <strain evidence="4 5">CCMP1005</strain>
    </source>
</reference>
<feature type="compositionally biased region" description="Polar residues" evidence="2">
    <location>
        <begin position="119"/>
        <end position="129"/>
    </location>
</feature>
<evidence type="ECO:0000313" key="4">
    <source>
        <dbReference type="EMBL" id="EJK61868.1"/>
    </source>
</evidence>
<dbReference type="PROSITE" id="PS50089">
    <property type="entry name" value="ZF_RING_2"/>
    <property type="match status" value="1"/>
</dbReference>
<keyword evidence="1" id="KW-0479">Metal-binding</keyword>
<feature type="region of interest" description="Disordered" evidence="2">
    <location>
        <begin position="109"/>
        <end position="135"/>
    </location>
</feature>
<name>K0S6Y3_THAOC</name>
<feature type="compositionally biased region" description="Basic and acidic residues" evidence="2">
    <location>
        <begin position="1"/>
        <end position="12"/>
    </location>
</feature>
<feature type="compositionally biased region" description="Basic and acidic residues" evidence="2">
    <location>
        <begin position="260"/>
        <end position="272"/>
    </location>
</feature>
<organism evidence="4 5">
    <name type="scientific">Thalassiosira oceanica</name>
    <name type="common">Marine diatom</name>
    <dbReference type="NCBI Taxonomy" id="159749"/>
    <lineage>
        <taxon>Eukaryota</taxon>
        <taxon>Sar</taxon>
        <taxon>Stramenopiles</taxon>
        <taxon>Ochrophyta</taxon>
        <taxon>Bacillariophyta</taxon>
        <taxon>Coscinodiscophyceae</taxon>
        <taxon>Thalassiosirophycidae</taxon>
        <taxon>Thalassiosirales</taxon>
        <taxon>Thalassiosiraceae</taxon>
        <taxon>Thalassiosira</taxon>
    </lineage>
</organism>
<dbReference type="AlphaFoldDB" id="K0S6Y3"/>
<dbReference type="EMBL" id="AGNL01019383">
    <property type="protein sequence ID" value="EJK61868.1"/>
    <property type="molecule type" value="Genomic_DNA"/>
</dbReference>
<accession>K0S6Y3</accession>
<comment type="caution">
    <text evidence="4">The sequence shown here is derived from an EMBL/GenBank/DDBJ whole genome shotgun (WGS) entry which is preliminary data.</text>
</comment>
<sequence length="309" mass="34678">MFDGSEVRGHVPDEEEEANEDTAQAVRAEDECEECIICLDLLSSEPWGRVKDCNHAFHKRCWFDWENAQRALRHERNERNLSQEGVKCCLCNQIATQFVCGQSGAPLGSEPYTPPPDTPASNNSSTGTSNERHGFGDWFRDRVEQAGDFFENLGANVQQQQHDFLDNPFRIPRFGNGSFGTGYNTLNSGTAVMTHSLNSAQMNGKRGVIAQRQPSGRYLVRLEQNPSLFRTAASSPVAIKPENLLQTAIVKIIGLRSEPRLNGKEGESETRQHSNSKRNLREAPWVVDGSPVEWQVWAHNAMGQQRWPL</sequence>
<protein>
    <recommendedName>
        <fullName evidence="3">RING-type domain-containing protein</fullName>
    </recommendedName>
</protein>